<dbReference type="EMBL" id="UINC01008744">
    <property type="protein sequence ID" value="SVA39318.1"/>
    <property type="molecule type" value="Genomic_DNA"/>
</dbReference>
<protein>
    <recommendedName>
        <fullName evidence="2">Spermidine/putrescine ABC transporter substrate-binding protein</fullName>
    </recommendedName>
</protein>
<evidence type="ECO:0000313" key="1">
    <source>
        <dbReference type="EMBL" id="SVA39318.1"/>
    </source>
</evidence>
<evidence type="ECO:0008006" key="2">
    <source>
        <dbReference type="Google" id="ProtNLM"/>
    </source>
</evidence>
<organism evidence="1">
    <name type="scientific">marine metagenome</name>
    <dbReference type="NCBI Taxonomy" id="408172"/>
    <lineage>
        <taxon>unclassified sequences</taxon>
        <taxon>metagenomes</taxon>
        <taxon>ecological metagenomes</taxon>
    </lineage>
</organism>
<name>A0A381VHQ5_9ZZZZ</name>
<dbReference type="Gene3D" id="3.40.190.10">
    <property type="entry name" value="Periplasmic binding protein-like II"/>
    <property type="match status" value="2"/>
</dbReference>
<accession>A0A381VHQ5</accession>
<reference evidence="1" key="1">
    <citation type="submission" date="2018-05" db="EMBL/GenBank/DDBJ databases">
        <authorList>
            <person name="Lanie J.A."/>
            <person name="Ng W.-L."/>
            <person name="Kazmierczak K.M."/>
            <person name="Andrzejewski T.M."/>
            <person name="Davidsen T.M."/>
            <person name="Wayne K.J."/>
            <person name="Tettelin H."/>
            <person name="Glass J.I."/>
            <person name="Rusch D."/>
            <person name="Podicherti R."/>
            <person name="Tsui H.-C.T."/>
            <person name="Winkler M.E."/>
        </authorList>
    </citation>
    <scope>NUCLEOTIDE SEQUENCE</scope>
</reference>
<gene>
    <name evidence="1" type="ORF">METZ01_LOCUS92172</name>
</gene>
<sequence>MPEDTALLRIRCWEGYDNPIILDPFKRRHNVQVHADTLISDAQAAYEIDNQLPHDRVDILNINNAWVQKFLYPRGAVETLHDKDIDTTNLISSQFADLNNWSWSRDHKQKIGICQRFGTFNLVINERRISENLAKSEGFKLAAESDFFQRYGILLYEDFNVFHICIAADIDPFQPLNSSQETVFTTTARDWFRNAALITDNHHSLNKALINGQIDFYLSGGVYTASPARIEGYDQVKAITPSKGPINGLGGIVFVEVTCALIRPEPSPWSQPFLEYLVEPDTAIRVAFLDGTCNPVLQMENPKVLSAFSSAQLDAIQWDTLEEDVSRCAHYDIVPDLAKLLTRLRSITNIY</sequence>
<proteinExistence type="predicted"/>
<dbReference type="SUPFAM" id="SSF53850">
    <property type="entry name" value="Periplasmic binding protein-like II"/>
    <property type="match status" value="1"/>
</dbReference>
<dbReference type="AlphaFoldDB" id="A0A381VHQ5"/>